<dbReference type="PANTHER" id="PTHR44943:SF8">
    <property type="entry name" value="TPR REPEAT-CONTAINING PROTEIN MJ0263"/>
    <property type="match status" value="1"/>
</dbReference>
<dbReference type="SUPFAM" id="SSF48452">
    <property type="entry name" value="TPR-like"/>
    <property type="match status" value="1"/>
</dbReference>
<evidence type="ECO:0000313" key="4">
    <source>
        <dbReference type="EMBL" id="KSU87928.1"/>
    </source>
</evidence>
<dbReference type="PROSITE" id="PS50005">
    <property type="entry name" value="TPR"/>
    <property type="match status" value="1"/>
</dbReference>
<dbReference type="AlphaFoldDB" id="A0A0V8JLR4"/>
<dbReference type="InterPro" id="IPR011990">
    <property type="entry name" value="TPR-like_helical_dom_sf"/>
</dbReference>
<evidence type="ECO:0008006" key="6">
    <source>
        <dbReference type="Google" id="ProtNLM"/>
    </source>
</evidence>
<feature type="repeat" description="TPR" evidence="3">
    <location>
        <begin position="185"/>
        <end position="218"/>
    </location>
</feature>
<dbReference type="PANTHER" id="PTHR44943">
    <property type="entry name" value="CELLULOSE SYNTHASE OPERON PROTEIN C"/>
    <property type="match status" value="1"/>
</dbReference>
<comment type="caution">
    <text evidence="4">The sequence shown here is derived from an EMBL/GenBank/DDBJ whole genome shotgun (WGS) entry which is preliminary data.</text>
</comment>
<proteinExistence type="predicted"/>
<sequence length="495" mass="57998">MRKNSKVHEKKAKVIPFFKTGEEYFEKALKAYQYKDLYKAKRYLQRASELDRDEPLILYQLATILNDLGEYKESNELLLHIINDLDSTMVNCYYVIANNFAHLGLFQEAYKYVQCYLEEDVTGELLEEAEELEDLLSIDLESDEEYEEDALILKQEQAKQLLQDAQFEKAIQLLEEIIRDYPEFWSAYNNLALAHFYLNETDKAIGLLDEVLEKNPGNLHALCNQLVFHYYGHNQNVVNYLIQQLSCVYPLSLEHQYKLGSTFALVGEYKLAYGWLKSLYKKGFQADSSFHYWLSYAAYHVGFEQFAKDIWKDVGDSGSMVKLEAPWQFNEKNNRRFYSEIDVVAQEKCESTHIHDQLYSLYMAKKLPDKERLLLLEKIKPSIHTSSLLDEVYTYVWQNKQHIMFEIADLIQAEIEAEVEAAGIIQFWFNIYVELNNIQAAEWHHVNVNGWASAATYCYQKQKQQAVSQEKVAQLYSISLSTVRKYVKIVNNLLK</sequence>
<dbReference type="InterPro" id="IPR051685">
    <property type="entry name" value="Ycf3/AcsC/BcsC/TPR_MFPF"/>
</dbReference>
<dbReference type="Pfam" id="PF13432">
    <property type="entry name" value="TPR_16"/>
    <property type="match status" value="1"/>
</dbReference>
<evidence type="ECO:0000313" key="5">
    <source>
        <dbReference type="Proteomes" id="UP000053681"/>
    </source>
</evidence>
<name>A0A0V8JLR4_9BACI</name>
<gene>
    <name evidence="4" type="ORF">AS180_10510</name>
</gene>
<dbReference type="SMART" id="SM00028">
    <property type="entry name" value="TPR"/>
    <property type="match status" value="3"/>
</dbReference>
<dbReference type="Proteomes" id="UP000053681">
    <property type="component" value="Unassembled WGS sequence"/>
</dbReference>
<dbReference type="InterPro" id="IPR019734">
    <property type="entry name" value="TPR_rpt"/>
</dbReference>
<organism evidence="4 5">
    <name type="scientific">Priestia veravalensis</name>
    <dbReference type="NCBI Taxonomy" id="1414648"/>
    <lineage>
        <taxon>Bacteria</taxon>
        <taxon>Bacillati</taxon>
        <taxon>Bacillota</taxon>
        <taxon>Bacilli</taxon>
        <taxon>Bacillales</taxon>
        <taxon>Bacillaceae</taxon>
        <taxon>Priestia</taxon>
    </lineage>
</organism>
<protein>
    <recommendedName>
        <fullName evidence="6">Tetratricopeptide repeat protein</fullName>
    </recommendedName>
</protein>
<evidence type="ECO:0000256" key="1">
    <source>
        <dbReference type="ARBA" id="ARBA00022737"/>
    </source>
</evidence>
<reference evidence="4 5" key="1">
    <citation type="submission" date="2015-11" db="EMBL/GenBank/DDBJ databases">
        <title>Bacillus caseinolyticus sp nov.</title>
        <authorList>
            <person name="Dastager S.G."/>
            <person name="Mawlankar R."/>
        </authorList>
    </citation>
    <scope>NUCLEOTIDE SEQUENCE [LARGE SCALE GENOMIC DNA]</scope>
    <source>
        <strain evidence="4 5">SGD-V-76</strain>
    </source>
</reference>
<keyword evidence="2 3" id="KW-0802">TPR repeat</keyword>
<evidence type="ECO:0000256" key="2">
    <source>
        <dbReference type="ARBA" id="ARBA00022803"/>
    </source>
</evidence>
<keyword evidence="1" id="KW-0677">Repeat</keyword>
<dbReference type="Gene3D" id="1.25.40.10">
    <property type="entry name" value="Tetratricopeptide repeat domain"/>
    <property type="match status" value="2"/>
</dbReference>
<dbReference type="EMBL" id="LNQP01000032">
    <property type="protein sequence ID" value="KSU87928.1"/>
    <property type="molecule type" value="Genomic_DNA"/>
</dbReference>
<evidence type="ECO:0000256" key="3">
    <source>
        <dbReference type="PROSITE-ProRule" id="PRU00339"/>
    </source>
</evidence>
<dbReference type="RefSeq" id="WP_025907440.1">
    <property type="nucleotide sequence ID" value="NZ_KQ758648.1"/>
</dbReference>
<accession>A0A0V8JLR4</accession>
<keyword evidence="5" id="KW-1185">Reference proteome</keyword>